<dbReference type="InterPro" id="IPR012902">
    <property type="entry name" value="N_methyl_site"/>
</dbReference>
<comment type="subcellular location">
    <subcellularLocation>
        <location evidence="1">Cell inner membrane</location>
        <topology evidence="1">Single-pass membrane protein</topology>
    </subcellularLocation>
</comment>
<proteinExistence type="predicted"/>
<dbReference type="NCBIfam" id="TIGR02532">
    <property type="entry name" value="IV_pilin_GFxxxE"/>
    <property type="match status" value="1"/>
</dbReference>
<keyword evidence="3" id="KW-0488">Methylation</keyword>
<evidence type="ECO:0000256" key="7">
    <source>
        <dbReference type="ARBA" id="ARBA00023136"/>
    </source>
</evidence>
<feature type="transmembrane region" description="Helical" evidence="8">
    <location>
        <begin position="12"/>
        <end position="33"/>
    </location>
</feature>
<name>A0A1N7NB74_9RHOB</name>
<keyword evidence="2" id="KW-1003">Cell membrane</keyword>
<evidence type="ECO:0000256" key="3">
    <source>
        <dbReference type="ARBA" id="ARBA00022481"/>
    </source>
</evidence>
<keyword evidence="4" id="KW-0997">Cell inner membrane</keyword>
<dbReference type="AlphaFoldDB" id="A0A1N7NB74"/>
<dbReference type="InterPro" id="IPR051621">
    <property type="entry name" value="T2SS_protein_J"/>
</dbReference>
<accession>A0A1N7NB74</accession>
<reference evidence="10" key="1">
    <citation type="submission" date="2017-01" db="EMBL/GenBank/DDBJ databases">
        <authorList>
            <person name="Varghese N."/>
            <person name="Submissions S."/>
        </authorList>
    </citation>
    <scope>NUCLEOTIDE SEQUENCE [LARGE SCALE GENOMIC DNA]</scope>
    <source>
        <strain evidence="10">DSM 29430</strain>
    </source>
</reference>
<keyword evidence="10" id="KW-1185">Reference proteome</keyword>
<dbReference type="PANTHER" id="PTHR39583:SF2">
    <property type="entry name" value="TYPE II SECRETION SYSTEM PROTEIN J"/>
    <property type="match status" value="1"/>
</dbReference>
<evidence type="ECO:0000313" key="9">
    <source>
        <dbReference type="EMBL" id="SIS95471.1"/>
    </source>
</evidence>
<evidence type="ECO:0000256" key="4">
    <source>
        <dbReference type="ARBA" id="ARBA00022519"/>
    </source>
</evidence>
<evidence type="ECO:0000256" key="2">
    <source>
        <dbReference type="ARBA" id="ARBA00022475"/>
    </source>
</evidence>
<dbReference type="Proteomes" id="UP000186684">
    <property type="component" value="Unassembled WGS sequence"/>
</dbReference>
<evidence type="ECO:0000256" key="1">
    <source>
        <dbReference type="ARBA" id="ARBA00004377"/>
    </source>
</evidence>
<protein>
    <submittedName>
        <fullName evidence="9">General secretion pathway protein J</fullName>
    </submittedName>
</protein>
<dbReference type="OrthoDB" id="7869574at2"/>
<dbReference type="GO" id="GO:0005886">
    <property type="term" value="C:plasma membrane"/>
    <property type="evidence" value="ECO:0007669"/>
    <property type="project" value="UniProtKB-SubCell"/>
</dbReference>
<dbReference type="SUPFAM" id="SSF54523">
    <property type="entry name" value="Pili subunits"/>
    <property type="match status" value="1"/>
</dbReference>
<dbReference type="PROSITE" id="PS00409">
    <property type="entry name" value="PROKAR_NTER_METHYL"/>
    <property type="match status" value="1"/>
</dbReference>
<dbReference type="GO" id="GO:0015628">
    <property type="term" value="P:protein secretion by the type II secretion system"/>
    <property type="evidence" value="ECO:0007669"/>
    <property type="project" value="TreeGrafter"/>
</dbReference>
<keyword evidence="6 8" id="KW-1133">Transmembrane helix</keyword>
<organism evidence="9 10">
    <name type="scientific">Roseivivax lentus</name>
    <dbReference type="NCBI Taxonomy" id="633194"/>
    <lineage>
        <taxon>Bacteria</taxon>
        <taxon>Pseudomonadati</taxon>
        <taxon>Pseudomonadota</taxon>
        <taxon>Alphaproteobacteria</taxon>
        <taxon>Rhodobacterales</taxon>
        <taxon>Roseobacteraceae</taxon>
        <taxon>Roseivivax</taxon>
    </lineage>
</organism>
<dbReference type="STRING" id="633194.SAMN05421759_107148"/>
<dbReference type="RefSeq" id="WP_076448480.1">
    <property type="nucleotide sequence ID" value="NZ_FTOQ01000007.1"/>
</dbReference>
<evidence type="ECO:0000256" key="6">
    <source>
        <dbReference type="ARBA" id="ARBA00022989"/>
    </source>
</evidence>
<keyword evidence="7 8" id="KW-0472">Membrane</keyword>
<dbReference type="EMBL" id="FTOQ01000007">
    <property type="protein sequence ID" value="SIS95471.1"/>
    <property type="molecule type" value="Genomic_DNA"/>
</dbReference>
<sequence>MKAPQRDAGLSLLELVAVLAIFSVVALMGVQLLSQAMSNRDRLLRADARVTALTAVIAVLRRDLEQAIPQPDRSGKLPVFAIAGNSIRLAAPDGAGSTAILWRHDPSADRLVREGATGDAATLQLADVGAMRVDIFGETGWSDGQTWRADGPADLPDGVRVVLSLNDMGDVPIVVAR</sequence>
<dbReference type="Pfam" id="PF07963">
    <property type="entry name" value="N_methyl"/>
    <property type="match status" value="1"/>
</dbReference>
<evidence type="ECO:0000256" key="5">
    <source>
        <dbReference type="ARBA" id="ARBA00022692"/>
    </source>
</evidence>
<evidence type="ECO:0000256" key="8">
    <source>
        <dbReference type="SAM" id="Phobius"/>
    </source>
</evidence>
<dbReference type="InterPro" id="IPR045584">
    <property type="entry name" value="Pilin-like"/>
</dbReference>
<keyword evidence="5 8" id="KW-0812">Transmembrane</keyword>
<evidence type="ECO:0000313" key="10">
    <source>
        <dbReference type="Proteomes" id="UP000186684"/>
    </source>
</evidence>
<gene>
    <name evidence="9" type="ORF">SAMN05421759_107148</name>
</gene>
<dbReference type="PANTHER" id="PTHR39583">
    <property type="entry name" value="TYPE II SECRETION SYSTEM PROTEIN J-RELATED"/>
    <property type="match status" value="1"/>
</dbReference>